<proteinExistence type="predicted"/>
<sequence length="141" mass="15854">MTQLLVHEKSTSTALTGYIIESTSKVQKFKSSKVQKFKSSNKMDDGVGKLRLDVSYLITEVECAIFFRVVETKSSDLQIRIVVALSLRIRRFRLLYPGKPGEEIAPHAALFVPERTMVGNCLPYATLKSSFPLSSRQGKLR</sequence>
<dbReference type="AlphaFoldDB" id="A0A2Z2Q1E3"/>
<keyword evidence="1" id="KW-0614">Plasmid</keyword>
<evidence type="ECO:0000313" key="1">
    <source>
        <dbReference type="EMBL" id="ASK46919.1"/>
    </source>
</evidence>
<accession>A0A2Z2Q1E3</accession>
<dbReference type="EMBL" id="KY000060">
    <property type="protein sequence ID" value="ASK46919.1"/>
    <property type="molecule type" value="Genomic_DNA"/>
</dbReference>
<organism evidence="1">
    <name type="scientific">Agrobacterium tumefaciens</name>
    <dbReference type="NCBI Taxonomy" id="358"/>
    <lineage>
        <taxon>Bacteria</taxon>
        <taxon>Pseudomonadati</taxon>
        <taxon>Pseudomonadota</taxon>
        <taxon>Alphaproteobacteria</taxon>
        <taxon>Hyphomicrobiales</taxon>
        <taxon>Rhizobiaceae</taxon>
        <taxon>Rhizobium/Agrobacterium group</taxon>
        <taxon>Agrobacterium</taxon>
        <taxon>Agrobacterium tumefaciens complex</taxon>
    </lineage>
</organism>
<geneLocation type="plasmid" evidence="1">
    <name>pTi_CFBP2407</name>
</geneLocation>
<protein>
    <submittedName>
        <fullName evidence="1">Uncharacterized protein</fullName>
    </submittedName>
</protein>
<name>A0A2Z2Q1E3_AGRTU</name>
<reference evidence="1" key="1">
    <citation type="submission" date="2016-10" db="EMBL/GenBank/DDBJ databases">
        <title>Agrobacterium Ti plasmids: Classification based on T-DNA and Vir regions organization.</title>
        <authorList>
            <person name="Nabi N."/>
            <person name="Vial L."/>
            <person name="Ben Hafsa A."/>
            <person name="Chapulliot D."/>
            <person name="Berard A."/>
            <person name="Chauveau A."/>
            <person name="Le Paslier M.-C."/>
            <person name="Harzallah Skhiri F."/>
            <person name="Brunel D."/>
            <person name="Nesme X."/>
            <person name="Chaouachi M."/>
        </authorList>
    </citation>
    <scope>NUCLEOTIDE SEQUENCE</scope>
    <source>
        <strain evidence="1">CFBP2407</strain>
        <plasmid evidence="1">pTi_CFBP2407</plasmid>
    </source>
</reference>